<dbReference type="AlphaFoldDB" id="A0A266QD06"/>
<name>A0A266QD06_9GAMM</name>
<evidence type="ECO:0000256" key="1">
    <source>
        <dbReference type="HAMAP-Rule" id="MF_00652"/>
    </source>
</evidence>
<comment type="caution">
    <text evidence="2">The sequence shown here is derived from an EMBL/GenBank/DDBJ whole genome shotgun (WGS) entry which is preliminary data.</text>
</comment>
<dbReference type="InterPro" id="IPR005583">
    <property type="entry name" value="YaaA"/>
</dbReference>
<comment type="similarity">
    <text evidence="1">Belongs to the UPF0246 family.</text>
</comment>
<dbReference type="RefSeq" id="WP_094984697.1">
    <property type="nucleotide sequence ID" value="NZ_NHNI01000001.1"/>
</dbReference>
<dbReference type="NCBIfam" id="NF002541">
    <property type="entry name" value="PRK02101.1-1"/>
    <property type="match status" value="1"/>
</dbReference>
<keyword evidence="3" id="KW-1185">Reference proteome</keyword>
<dbReference type="PANTHER" id="PTHR30283:SF4">
    <property type="entry name" value="PEROXIDE STRESS RESISTANCE PROTEIN YAAA"/>
    <property type="match status" value="1"/>
</dbReference>
<reference evidence="3" key="1">
    <citation type="submission" date="2017-05" db="EMBL/GenBank/DDBJ databases">
        <authorList>
            <person name="Barney B.M."/>
        </authorList>
    </citation>
    <scope>NUCLEOTIDE SEQUENCE [LARGE SCALE GENOMIC DNA]</scope>
    <source>
        <strain evidence="3">PSBB022</strain>
    </source>
</reference>
<dbReference type="GO" id="GO:0005829">
    <property type="term" value="C:cytosol"/>
    <property type="evidence" value="ECO:0007669"/>
    <property type="project" value="TreeGrafter"/>
</dbReference>
<dbReference type="EMBL" id="NHNI01000001">
    <property type="protein sequence ID" value="OZY87239.1"/>
    <property type="molecule type" value="Genomic_DNA"/>
</dbReference>
<dbReference type="Pfam" id="PF03883">
    <property type="entry name" value="H2O2_YaaD"/>
    <property type="match status" value="1"/>
</dbReference>
<organism evidence="2 3">
    <name type="scientific">Cellvibrio mixtus</name>
    <dbReference type="NCBI Taxonomy" id="39650"/>
    <lineage>
        <taxon>Bacteria</taxon>
        <taxon>Pseudomonadati</taxon>
        <taxon>Pseudomonadota</taxon>
        <taxon>Gammaproteobacteria</taxon>
        <taxon>Cellvibrionales</taxon>
        <taxon>Cellvibrionaceae</taxon>
        <taxon>Cellvibrio</taxon>
    </lineage>
</organism>
<dbReference type="Proteomes" id="UP000216101">
    <property type="component" value="Unassembled WGS sequence"/>
</dbReference>
<evidence type="ECO:0000313" key="3">
    <source>
        <dbReference type="Proteomes" id="UP000216101"/>
    </source>
</evidence>
<dbReference type="GO" id="GO:0033194">
    <property type="term" value="P:response to hydroperoxide"/>
    <property type="evidence" value="ECO:0007669"/>
    <property type="project" value="TreeGrafter"/>
</dbReference>
<gene>
    <name evidence="2" type="ORF">CBP51_09730</name>
</gene>
<protein>
    <recommendedName>
        <fullName evidence="1">UPF0246 protein CBP51_09730</fullName>
    </recommendedName>
</protein>
<dbReference type="NCBIfam" id="NF002542">
    <property type="entry name" value="PRK02101.1-3"/>
    <property type="match status" value="1"/>
</dbReference>
<evidence type="ECO:0000313" key="2">
    <source>
        <dbReference type="EMBL" id="OZY87239.1"/>
    </source>
</evidence>
<dbReference type="PANTHER" id="PTHR30283">
    <property type="entry name" value="PEROXIDE STRESS RESPONSE PROTEIN YAAA"/>
    <property type="match status" value="1"/>
</dbReference>
<sequence>MLHVISPAKTLDFETPSPTAIHTQPQFLDQAQLLINDLRRLPPAQVSQLMSISEKLGQLNAQRFLEWQPPFTPHNAKQAVVAFKGDVYTGMAAETYSASDFEFAQQHLRILSGLYGLLRPLDLIQPYRLEMGTGFANPRGKNLYHFWGDIITDQLNAELEGQRERVLVNLASTEYWGAVNSKKLHADVITPVFKDQKNGKYKIISFFAKKARGMMSAYIVQNQLTQVEQIKGFDTAGYAYNKAMSSPTEWVFTRAELL</sequence>
<dbReference type="HAMAP" id="MF_00652">
    <property type="entry name" value="UPF0246"/>
    <property type="match status" value="1"/>
</dbReference>
<dbReference type="STRING" id="1209072.GCA_000766945_02846"/>
<proteinExistence type="inferred from homology"/>
<accession>A0A266QD06</accession>